<dbReference type="InterPro" id="IPR023286">
    <property type="entry name" value="ABATE_dom_sf"/>
</dbReference>
<dbReference type="EMBL" id="JAENHO010000013">
    <property type="protein sequence ID" value="MBL7260109.1"/>
    <property type="molecule type" value="Genomic_DNA"/>
</dbReference>
<dbReference type="InterPro" id="IPR010852">
    <property type="entry name" value="ABATE"/>
</dbReference>
<evidence type="ECO:0000313" key="2">
    <source>
        <dbReference type="EMBL" id="MBL7260109.1"/>
    </source>
</evidence>
<dbReference type="SUPFAM" id="SSF160904">
    <property type="entry name" value="Jann2411-like"/>
    <property type="match status" value="1"/>
</dbReference>
<proteinExistence type="predicted"/>
<dbReference type="Gene3D" id="1.10.3300.10">
    <property type="entry name" value="Jann2411-like domain"/>
    <property type="match status" value="1"/>
</dbReference>
<reference evidence="2 3" key="1">
    <citation type="submission" date="2021-01" db="EMBL/GenBank/DDBJ databases">
        <title>Actinoplanes sp. nov. LDG1-01 isolated from lichen.</title>
        <authorList>
            <person name="Saeng-In P."/>
            <person name="Phongsopitanun W."/>
            <person name="Kanchanasin P."/>
            <person name="Yuki M."/>
            <person name="Kudo T."/>
            <person name="Ohkuma M."/>
            <person name="Tanasupawat S."/>
        </authorList>
    </citation>
    <scope>NUCLEOTIDE SEQUENCE [LARGE SCALE GENOMIC DNA]</scope>
    <source>
        <strain evidence="2 3">LDG1-01</strain>
    </source>
</reference>
<name>A0ABS1W072_9ACTN</name>
<dbReference type="InterPro" id="IPR021005">
    <property type="entry name" value="Znf_CGNR"/>
</dbReference>
<dbReference type="Proteomes" id="UP000598996">
    <property type="component" value="Unassembled WGS sequence"/>
</dbReference>
<evidence type="ECO:0000259" key="1">
    <source>
        <dbReference type="Pfam" id="PF11706"/>
    </source>
</evidence>
<feature type="domain" description="Zinc finger CGNR" evidence="1">
    <location>
        <begin position="71"/>
        <end position="113"/>
    </location>
</feature>
<keyword evidence="3" id="KW-1185">Reference proteome</keyword>
<protein>
    <submittedName>
        <fullName evidence="2">CGNR zinc finger domain-containing protein</fullName>
    </submittedName>
</protein>
<dbReference type="PANTHER" id="PTHR35525:SF3">
    <property type="entry name" value="BLL6575 PROTEIN"/>
    <property type="match status" value="1"/>
</dbReference>
<comment type="caution">
    <text evidence="2">The sequence shown here is derived from an EMBL/GenBank/DDBJ whole genome shotgun (WGS) entry which is preliminary data.</text>
</comment>
<sequence length="118" mass="12816">MRTFIRQLAWGNNGVVTEQVAAPPTELALRAEFDGDQVSLRPATAEASTDLISAAALTALIRAMARPGWARFKACRALDCGWVFVDTSRNGSRRWCDMGDCGNRAKGAAFRARARTAQ</sequence>
<dbReference type="PANTHER" id="PTHR35525">
    <property type="entry name" value="BLL6575 PROTEIN"/>
    <property type="match status" value="1"/>
</dbReference>
<accession>A0ABS1W072</accession>
<gene>
    <name evidence="2" type="ORF">JKJ07_37880</name>
</gene>
<evidence type="ECO:0000313" key="3">
    <source>
        <dbReference type="Proteomes" id="UP000598996"/>
    </source>
</evidence>
<organism evidence="2 3">
    <name type="scientific">Paractinoplanes lichenicola</name>
    <dbReference type="NCBI Taxonomy" id="2802976"/>
    <lineage>
        <taxon>Bacteria</taxon>
        <taxon>Bacillati</taxon>
        <taxon>Actinomycetota</taxon>
        <taxon>Actinomycetes</taxon>
        <taxon>Micromonosporales</taxon>
        <taxon>Micromonosporaceae</taxon>
        <taxon>Paractinoplanes</taxon>
    </lineage>
</organism>
<dbReference type="Pfam" id="PF11706">
    <property type="entry name" value="zf-CGNR"/>
    <property type="match status" value="1"/>
</dbReference>